<protein>
    <submittedName>
        <fullName evidence="1">Uncharacterized protein</fullName>
    </submittedName>
</protein>
<sequence length="1010" mass="112702">MENPVEYYKKCARALTEQSESGEATRQNGDCLPGVELSRKRPAEDETETVVKQARLEDSPMLVDLKYPREVQLIRLLGSRADEIESLVQEVARKHPKLTLQQVPRHMRRRAVSHDKRRLPKRLKDKLANEPDPPKRKRPSRKHRRRPRNLLAEYARRQRRHVWLETHVWHAKRFKMADLWGYRVPLHPCDKGIRAAYRGSARHVLLHDLSYYNCIELIGEVEHLLEKLSLITSSDAGLTFKAKLYLSGTQEGSTVLYHRGMYPYGAIGPVRFMWRPLQPSKCQSESPSESQLNRQAVKLVDSKLSHKARGQPLKQATQSKCRSQKEDQAGLGPDSQIKSQDRSQPKENRQLWLWVHPSIHDEVCKELTEIFELRKVNSCCETEADRTISDGTPVAGGRSAHVAAKEEKCEPKPQETVVASKPESSGHSDDGVPQKTRDKTGSSEGLQTGEEVVCKAAKAKKQKQKKRAEAKEKEVSEEMAKKSFERVPVYTNEGVSMALLKDNLVRFSLTGPLASAVVFDALVPTSSAEGSSRRANLSEGEDAAVSTSDRDATWETVRQGGLQTNVLLPRGCILGQTVRDPRVLLPDRKTKVTGDGGPVVDKPEGGRVGVASPPPASASDSAIWDPASRDEVSLNKMPEWKLNQLRSRNPIPGAPLDLGEEESRIPILLVRKEGSRSNLGFGSGWDVVLPSHWARPFWIALVYRGARAAGLRELRSLSLETGYPCFPFDHPDTRATQEYEEANRRELMAKHLRYPPDKRPSFQKLGVPCPFFFPWKELVHQWAAAVDATPSGDGEGTEKERPFFVLRSRKVTRRLAALLTGENKERKTPHGHALTLEAIRGIRSAAAETGVDLPQALACVWVSCRSKGIPNRFDSICIPKADDLSTGSPFDASAGPCESLHKVPRKRKGAEKKGAKRKRKVARPTVEELLARPAVGDVVNCCSRQLIGCVVSGDYCFSEAAGRGVGYVSVLGLLEFVEESARRGTKPLVLLRHQHSVQYRFASLQVLTDC</sequence>
<dbReference type="Proteomes" id="UP000805193">
    <property type="component" value="Unassembled WGS sequence"/>
</dbReference>
<accession>A0AC60PDZ6</accession>
<keyword evidence="2" id="KW-1185">Reference proteome</keyword>
<comment type="caution">
    <text evidence="1">The sequence shown here is derived from an EMBL/GenBank/DDBJ whole genome shotgun (WGS) entry which is preliminary data.</text>
</comment>
<evidence type="ECO:0000313" key="1">
    <source>
        <dbReference type="EMBL" id="KAG0418130.1"/>
    </source>
</evidence>
<proteinExistence type="predicted"/>
<name>A0AC60PDZ6_IXOPE</name>
<reference evidence="1 2" key="1">
    <citation type="journal article" date="2020" name="Cell">
        <title>Large-Scale Comparative Analyses of Tick Genomes Elucidate Their Genetic Diversity and Vector Capacities.</title>
        <authorList>
            <consortium name="Tick Genome and Microbiome Consortium (TIGMIC)"/>
            <person name="Jia N."/>
            <person name="Wang J."/>
            <person name="Shi W."/>
            <person name="Du L."/>
            <person name="Sun Y."/>
            <person name="Zhan W."/>
            <person name="Jiang J.F."/>
            <person name="Wang Q."/>
            <person name="Zhang B."/>
            <person name="Ji P."/>
            <person name="Bell-Sakyi L."/>
            <person name="Cui X.M."/>
            <person name="Yuan T.T."/>
            <person name="Jiang B.G."/>
            <person name="Yang W.F."/>
            <person name="Lam T.T."/>
            <person name="Chang Q.C."/>
            <person name="Ding S.J."/>
            <person name="Wang X.J."/>
            <person name="Zhu J.G."/>
            <person name="Ruan X.D."/>
            <person name="Zhao L."/>
            <person name="Wei J.T."/>
            <person name="Ye R.Z."/>
            <person name="Que T.C."/>
            <person name="Du C.H."/>
            <person name="Zhou Y.H."/>
            <person name="Cheng J.X."/>
            <person name="Dai P.F."/>
            <person name="Guo W.B."/>
            <person name="Han X.H."/>
            <person name="Huang E.J."/>
            <person name="Li L.F."/>
            <person name="Wei W."/>
            <person name="Gao Y.C."/>
            <person name="Liu J.Z."/>
            <person name="Shao H.Z."/>
            <person name="Wang X."/>
            <person name="Wang C.C."/>
            <person name="Yang T.C."/>
            <person name="Huo Q.B."/>
            <person name="Li W."/>
            <person name="Chen H.Y."/>
            <person name="Chen S.E."/>
            <person name="Zhou L.G."/>
            <person name="Ni X.B."/>
            <person name="Tian J.H."/>
            <person name="Sheng Y."/>
            <person name="Liu T."/>
            <person name="Pan Y.S."/>
            <person name="Xia L.Y."/>
            <person name="Li J."/>
            <person name="Zhao F."/>
            <person name="Cao W.C."/>
        </authorList>
    </citation>
    <scope>NUCLEOTIDE SEQUENCE [LARGE SCALE GENOMIC DNA]</scope>
    <source>
        <strain evidence="1">Iper-2018</strain>
    </source>
</reference>
<dbReference type="EMBL" id="JABSTQ010010762">
    <property type="protein sequence ID" value="KAG0418130.1"/>
    <property type="molecule type" value="Genomic_DNA"/>
</dbReference>
<organism evidence="1 2">
    <name type="scientific">Ixodes persulcatus</name>
    <name type="common">Taiga tick</name>
    <dbReference type="NCBI Taxonomy" id="34615"/>
    <lineage>
        <taxon>Eukaryota</taxon>
        <taxon>Metazoa</taxon>
        <taxon>Ecdysozoa</taxon>
        <taxon>Arthropoda</taxon>
        <taxon>Chelicerata</taxon>
        <taxon>Arachnida</taxon>
        <taxon>Acari</taxon>
        <taxon>Parasitiformes</taxon>
        <taxon>Ixodida</taxon>
        <taxon>Ixodoidea</taxon>
        <taxon>Ixodidae</taxon>
        <taxon>Ixodinae</taxon>
        <taxon>Ixodes</taxon>
    </lineage>
</organism>
<evidence type="ECO:0000313" key="2">
    <source>
        <dbReference type="Proteomes" id="UP000805193"/>
    </source>
</evidence>
<gene>
    <name evidence="1" type="ORF">HPB47_005105</name>
</gene>